<dbReference type="KEGG" id="phb:HYN04_12720"/>
<dbReference type="InterPro" id="IPR036108">
    <property type="entry name" value="4pyrrol_syn_uPrphyn_synt_sf"/>
</dbReference>
<dbReference type="Proteomes" id="UP000247763">
    <property type="component" value="Chromosome"/>
</dbReference>
<gene>
    <name evidence="2" type="ORF">HYN04_12720</name>
</gene>
<reference evidence="3" key="1">
    <citation type="submission" date="2018-05" db="EMBL/GenBank/DDBJ databases">
        <title>Genome sequencing of Phenylobacterium sp. HYN0004.</title>
        <authorList>
            <person name="Yi H."/>
            <person name="Baek C."/>
        </authorList>
    </citation>
    <scope>NUCLEOTIDE SEQUENCE [LARGE SCALE GENOMIC DNA]</scope>
    <source>
        <strain evidence="3">HYN0004</strain>
    </source>
</reference>
<evidence type="ECO:0000313" key="3">
    <source>
        <dbReference type="Proteomes" id="UP000247763"/>
    </source>
</evidence>
<dbReference type="Gene3D" id="3.40.50.10090">
    <property type="match status" value="1"/>
</dbReference>
<name>A0A2Z3I0T1_9CAUL</name>
<sequence length="236" mass="23988">MTPRNAREPAPAVWITRADPGASETAARAAALGFLPRVLPLLETVDLPVDPGLLAGDGPLAFTSANGVRAFVRLSPRRSGRVYVVGAATAAAARAAGFPDVIEGAGDVEALAGRILADPPVGEVLHASAREPAGDLVGRLASAGRPARIVALYAARDTCPAAPDLEAALASPFILVHSPRAGRRLAGLLAGASARPFVMGLSRACLAPLEGLDLAGLAAPDSPLETDLLNLLASRR</sequence>
<dbReference type="AlphaFoldDB" id="A0A2Z3I0T1"/>
<accession>A0A2Z3I0T1</accession>
<evidence type="ECO:0000313" key="2">
    <source>
        <dbReference type="EMBL" id="AWM78539.1"/>
    </source>
</evidence>
<evidence type="ECO:0000259" key="1">
    <source>
        <dbReference type="Pfam" id="PF02602"/>
    </source>
</evidence>
<feature type="domain" description="Tetrapyrrole biosynthesis uroporphyrinogen III synthase" evidence="1">
    <location>
        <begin position="24"/>
        <end position="199"/>
    </location>
</feature>
<protein>
    <submittedName>
        <fullName evidence="2">Uroporphyrinogen-III synthase</fullName>
    </submittedName>
</protein>
<dbReference type="OrthoDB" id="7204250at2"/>
<dbReference type="GO" id="GO:0033014">
    <property type="term" value="P:tetrapyrrole biosynthetic process"/>
    <property type="evidence" value="ECO:0007669"/>
    <property type="project" value="InterPro"/>
</dbReference>
<dbReference type="RefSeq" id="WP_110451105.1">
    <property type="nucleotide sequence ID" value="NZ_CP029479.1"/>
</dbReference>
<dbReference type="EMBL" id="CP029479">
    <property type="protein sequence ID" value="AWM78539.1"/>
    <property type="molecule type" value="Genomic_DNA"/>
</dbReference>
<dbReference type="InterPro" id="IPR003754">
    <property type="entry name" value="4pyrrol_synth_uPrphyn_synth"/>
</dbReference>
<keyword evidence="3" id="KW-1185">Reference proteome</keyword>
<organism evidence="2 3">
    <name type="scientific">Phenylobacterium parvum</name>
    <dbReference type="NCBI Taxonomy" id="2201350"/>
    <lineage>
        <taxon>Bacteria</taxon>
        <taxon>Pseudomonadati</taxon>
        <taxon>Pseudomonadota</taxon>
        <taxon>Alphaproteobacteria</taxon>
        <taxon>Caulobacterales</taxon>
        <taxon>Caulobacteraceae</taxon>
        <taxon>Phenylobacterium</taxon>
    </lineage>
</organism>
<proteinExistence type="predicted"/>
<dbReference type="SUPFAM" id="SSF69618">
    <property type="entry name" value="HemD-like"/>
    <property type="match status" value="1"/>
</dbReference>
<dbReference type="GO" id="GO:0004852">
    <property type="term" value="F:uroporphyrinogen-III synthase activity"/>
    <property type="evidence" value="ECO:0007669"/>
    <property type="project" value="InterPro"/>
</dbReference>
<dbReference type="Pfam" id="PF02602">
    <property type="entry name" value="HEM4"/>
    <property type="match status" value="1"/>
</dbReference>